<evidence type="ECO:0000313" key="2">
    <source>
        <dbReference type="Proteomes" id="UP000287908"/>
    </source>
</evidence>
<proteinExistence type="predicted"/>
<comment type="caution">
    <text evidence="1">The sequence shown here is derived from an EMBL/GenBank/DDBJ whole genome shotgun (WGS) entry which is preliminary data.</text>
</comment>
<dbReference type="AlphaFoldDB" id="A0A432ZHN3"/>
<dbReference type="RefSeq" id="WP_126783769.1">
    <property type="nucleotide sequence ID" value="NZ_PIQF01000001.1"/>
</dbReference>
<dbReference type="EMBL" id="PIQF01000001">
    <property type="protein sequence ID" value="RUO77496.1"/>
    <property type="molecule type" value="Genomic_DNA"/>
</dbReference>
<dbReference type="Proteomes" id="UP000287908">
    <property type="component" value="Unassembled WGS sequence"/>
</dbReference>
<name>A0A432ZHN3_9GAMM</name>
<organism evidence="1 2">
    <name type="scientific">Idiomarina seosinensis</name>
    <dbReference type="NCBI Taxonomy" id="281739"/>
    <lineage>
        <taxon>Bacteria</taxon>
        <taxon>Pseudomonadati</taxon>
        <taxon>Pseudomonadota</taxon>
        <taxon>Gammaproteobacteria</taxon>
        <taxon>Alteromonadales</taxon>
        <taxon>Idiomarinaceae</taxon>
        <taxon>Idiomarina</taxon>
    </lineage>
</organism>
<sequence>MQVQEFEVANDVVAHIYSVEITGVDYKVFFVPTTFHYVEGSEERDFYAEELGFPVADDCYEVKFDLESNVEQNIQFEPPSVGWNINMYELGSVVSAVIDDHCNRFSAKAYTAMAADPRLVKYYKRLAKWHAPRLKFNYVQNLGKEGLHYAFIKEN</sequence>
<dbReference type="OrthoDB" id="6162223at2"/>
<gene>
    <name evidence="1" type="ORF">CWI81_03195</name>
</gene>
<keyword evidence="2" id="KW-1185">Reference proteome</keyword>
<protein>
    <submittedName>
        <fullName evidence="1">Uncharacterized protein</fullName>
    </submittedName>
</protein>
<reference evidence="1 2" key="1">
    <citation type="journal article" date="2011" name="Front. Microbiol.">
        <title>Genomic signatures of strain selection and enhancement in Bacillus atrophaeus var. globigii, a historical biowarfare simulant.</title>
        <authorList>
            <person name="Gibbons H.S."/>
            <person name="Broomall S.M."/>
            <person name="McNew L.A."/>
            <person name="Daligault H."/>
            <person name="Chapman C."/>
            <person name="Bruce D."/>
            <person name="Karavis M."/>
            <person name="Krepps M."/>
            <person name="McGregor P.A."/>
            <person name="Hong C."/>
            <person name="Park K.H."/>
            <person name="Akmal A."/>
            <person name="Feldman A."/>
            <person name="Lin J.S."/>
            <person name="Chang W.E."/>
            <person name="Higgs B.W."/>
            <person name="Demirev P."/>
            <person name="Lindquist J."/>
            <person name="Liem A."/>
            <person name="Fochler E."/>
            <person name="Read T.D."/>
            <person name="Tapia R."/>
            <person name="Johnson S."/>
            <person name="Bishop-Lilly K.A."/>
            <person name="Detter C."/>
            <person name="Han C."/>
            <person name="Sozhamannan S."/>
            <person name="Rosenzweig C.N."/>
            <person name="Skowronski E.W."/>
        </authorList>
    </citation>
    <scope>NUCLEOTIDE SEQUENCE [LARGE SCALE GENOMIC DNA]</scope>
    <source>
        <strain evidence="1 2">CL-SP19</strain>
    </source>
</reference>
<evidence type="ECO:0000313" key="1">
    <source>
        <dbReference type="EMBL" id="RUO77496.1"/>
    </source>
</evidence>
<accession>A0A432ZHN3</accession>